<dbReference type="SUPFAM" id="SSF46785">
    <property type="entry name" value="Winged helix' DNA-binding domain"/>
    <property type="match status" value="1"/>
</dbReference>
<keyword evidence="2" id="KW-1185">Reference proteome</keyword>
<dbReference type="InterPro" id="IPR036390">
    <property type="entry name" value="WH_DNA-bd_sf"/>
</dbReference>
<evidence type="ECO:0000313" key="1">
    <source>
        <dbReference type="EMBL" id="SES48748.1"/>
    </source>
</evidence>
<evidence type="ECO:0000313" key="2">
    <source>
        <dbReference type="Proteomes" id="UP000199019"/>
    </source>
</evidence>
<dbReference type="Gene3D" id="1.10.10.10">
    <property type="entry name" value="Winged helix-like DNA-binding domain superfamily/Winged helix DNA-binding domain"/>
    <property type="match status" value="1"/>
</dbReference>
<organism evidence="1 2">
    <name type="scientific">Pedococcus cremeus</name>
    <dbReference type="NCBI Taxonomy" id="587636"/>
    <lineage>
        <taxon>Bacteria</taxon>
        <taxon>Bacillati</taxon>
        <taxon>Actinomycetota</taxon>
        <taxon>Actinomycetes</taxon>
        <taxon>Micrococcales</taxon>
        <taxon>Intrasporangiaceae</taxon>
        <taxon>Pedococcus</taxon>
    </lineage>
</organism>
<dbReference type="EMBL" id="FOHB01000011">
    <property type="protein sequence ID" value="SES48748.1"/>
    <property type="molecule type" value="Genomic_DNA"/>
</dbReference>
<proteinExistence type="predicted"/>
<reference evidence="2" key="1">
    <citation type="submission" date="2016-10" db="EMBL/GenBank/DDBJ databases">
        <authorList>
            <person name="Varghese N."/>
            <person name="Submissions S."/>
        </authorList>
    </citation>
    <scope>NUCLEOTIDE SEQUENCE [LARGE SCALE GENOMIC DNA]</scope>
    <source>
        <strain evidence="2">CGMCC 1.6963</strain>
    </source>
</reference>
<dbReference type="InterPro" id="IPR036388">
    <property type="entry name" value="WH-like_DNA-bd_sf"/>
</dbReference>
<dbReference type="Proteomes" id="UP000199019">
    <property type="component" value="Unassembled WGS sequence"/>
</dbReference>
<dbReference type="AlphaFoldDB" id="A0A1H9XRI3"/>
<name>A0A1H9XRI3_9MICO</name>
<dbReference type="STRING" id="587636.SAMN05216199_0184"/>
<sequence length="208" mass="21947">MLDQLACLAGPVTAAALAESSGQHTNTVREHLDALVEAGLATRERAESSGRGRPAWLYAATEVQQPVVREYAGLATALAMQLARTSAHPRDDAVEAGRAWGEQLASERVAPSSPAGARREVVDLLTGLGFDPTADSRVQTVRLRQCPLIAAAREEPEVVCSVHLGIVRGALESWHTRSDETSLVPFAEPGACLLHLTGATARTGGDQP</sequence>
<gene>
    <name evidence="1" type="ORF">SAMN05216199_0184</name>
</gene>
<protein>
    <submittedName>
        <fullName evidence="1">Transcriptional regulator</fullName>
    </submittedName>
</protein>
<accession>A0A1H9XRI3</accession>